<proteinExistence type="predicted"/>
<evidence type="ECO:0000256" key="1">
    <source>
        <dbReference type="SAM" id="Phobius"/>
    </source>
</evidence>
<gene>
    <name evidence="2" type="ORF">GCM10011506_36310</name>
</gene>
<keyword evidence="1" id="KW-0812">Transmembrane</keyword>
<reference evidence="3" key="1">
    <citation type="journal article" date="2019" name="Int. J. Syst. Evol. Microbiol.">
        <title>The Global Catalogue of Microorganisms (GCM) 10K type strain sequencing project: providing services to taxonomists for standard genome sequencing and annotation.</title>
        <authorList>
            <consortium name="The Broad Institute Genomics Platform"/>
            <consortium name="The Broad Institute Genome Sequencing Center for Infectious Disease"/>
            <person name="Wu L."/>
            <person name="Ma J."/>
        </authorList>
    </citation>
    <scope>NUCLEOTIDE SEQUENCE [LARGE SCALE GENOMIC DNA]</scope>
    <source>
        <strain evidence="3">CGMCC 1.10832</strain>
    </source>
</reference>
<keyword evidence="1" id="KW-1133">Transmembrane helix</keyword>
<evidence type="ECO:0000313" key="3">
    <source>
        <dbReference type="Proteomes" id="UP000636010"/>
    </source>
</evidence>
<dbReference type="RefSeq" id="WP_188466236.1">
    <property type="nucleotide sequence ID" value="NZ_BAABHU010000012.1"/>
</dbReference>
<keyword evidence="1" id="KW-0472">Membrane</keyword>
<name>A0ABQ1MVB4_9BACT</name>
<dbReference type="Proteomes" id="UP000636010">
    <property type="component" value="Unassembled WGS sequence"/>
</dbReference>
<accession>A0ABQ1MVB4</accession>
<evidence type="ECO:0000313" key="2">
    <source>
        <dbReference type="EMBL" id="GGC47465.1"/>
    </source>
</evidence>
<dbReference type="EMBL" id="BMEC01000012">
    <property type="protein sequence ID" value="GGC47465.1"/>
    <property type="molecule type" value="Genomic_DNA"/>
</dbReference>
<sequence>MTFSGQSTYDNSAQAFDYLINCGVFVAALFLTFKYHLLDLKSWPKAKDDSAFEPWFNFARIPSNQRENYYNDALHLRGRHVISSLYSIQPVNYQVAENTSWEVLKNFQDKQICA</sequence>
<comment type="caution">
    <text evidence="2">The sequence shown here is derived from an EMBL/GenBank/DDBJ whole genome shotgun (WGS) entry which is preliminary data.</text>
</comment>
<protein>
    <submittedName>
        <fullName evidence="2">Uncharacterized protein</fullName>
    </submittedName>
</protein>
<keyword evidence="3" id="KW-1185">Reference proteome</keyword>
<feature type="transmembrane region" description="Helical" evidence="1">
    <location>
        <begin position="18"/>
        <end position="37"/>
    </location>
</feature>
<organism evidence="2 3">
    <name type="scientific">Marivirga lumbricoides</name>
    <dbReference type="NCBI Taxonomy" id="1046115"/>
    <lineage>
        <taxon>Bacteria</taxon>
        <taxon>Pseudomonadati</taxon>
        <taxon>Bacteroidota</taxon>
        <taxon>Cytophagia</taxon>
        <taxon>Cytophagales</taxon>
        <taxon>Marivirgaceae</taxon>
        <taxon>Marivirga</taxon>
    </lineage>
</organism>